<sequence>MGKCRGLRTARKMHNHRRAQKWPDKQYKRAHLGTALKANPFSGASQAKGIVLETVGAETKQPSLAIRKCVRVRLIKNPCTVLYYAYFYIFIRSYLLSYLICIMLIFNVVR</sequence>
<dbReference type="GO" id="GO:1990904">
    <property type="term" value="C:ribonucleoprotein complex"/>
    <property type="evidence" value="ECO:0007669"/>
    <property type="project" value="UniProtKB-KW"/>
</dbReference>
<comment type="caution">
    <text evidence="8">The sequence shown here is derived from an EMBL/GenBank/DDBJ whole genome shotgun (WGS) entry which is preliminary data.</text>
</comment>
<dbReference type="GO" id="GO:0006412">
    <property type="term" value="P:translation"/>
    <property type="evidence" value="ECO:0007669"/>
    <property type="project" value="InterPro"/>
</dbReference>
<dbReference type="GO" id="GO:0005791">
    <property type="term" value="C:rough endoplasmic reticulum"/>
    <property type="evidence" value="ECO:0007669"/>
    <property type="project" value="UniProtKB-SubCell"/>
</dbReference>
<evidence type="ECO:0000313" key="9">
    <source>
        <dbReference type="Proteomes" id="UP000736164"/>
    </source>
</evidence>
<evidence type="ECO:0000256" key="3">
    <source>
        <dbReference type="ARBA" id="ARBA00022980"/>
    </source>
</evidence>
<dbReference type="InterPro" id="IPR006032">
    <property type="entry name" value="Ribosomal_uS12"/>
</dbReference>
<dbReference type="FunFam" id="2.40.50.140:FF:000007">
    <property type="entry name" value="40S ribosomal protein S23"/>
    <property type="match status" value="1"/>
</dbReference>
<keyword evidence="4" id="KW-0687">Ribonucleoprotein</keyword>
<organism evidence="8 9">
    <name type="scientific">Atractosteus spatula</name>
    <name type="common">Alligator gar</name>
    <name type="synonym">Lepisosteus spatula</name>
    <dbReference type="NCBI Taxonomy" id="7917"/>
    <lineage>
        <taxon>Eukaryota</taxon>
        <taxon>Metazoa</taxon>
        <taxon>Chordata</taxon>
        <taxon>Craniata</taxon>
        <taxon>Vertebrata</taxon>
        <taxon>Euteleostomi</taxon>
        <taxon>Actinopterygii</taxon>
        <taxon>Neopterygii</taxon>
        <taxon>Holostei</taxon>
        <taxon>Semionotiformes</taxon>
        <taxon>Lepisosteidae</taxon>
        <taxon>Atractosteus</taxon>
    </lineage>
</organism>
<feature type="transmembrane region" description="Helical" evidence="7">
    <location>
        <begin position="81"/>
        <end position="106"/>
    </location>
</feature>
<evidence type="ECO:0000256" key="7">
    <source>
        <dbReference type="SAM" id="Phobius"/>
    </source>
</evidence>
<name>A0A8J7NYK3_ATRSP</name>
<reference evidence="8" key="1">
    <citation type="journal article" date="2021" name="Cell">
        <title>Tracing the genetic footprints of vertebrate landing in non-teleost ray-finned fishes.</title>
        <authorList>
            <person name="Bi X."/>
            <person name="Wang K."/>
            <person name="Yang L."/>
            <person name="Pan H."/>
            <person name="Jiang H."/>
            <person name="Wei Q."/>
            <person name="Fang M."/>
            <person name="Yu H."/>
            <person name="Zhu C."/>
            <person name="Cai Y."/>
            <person name="He Y."/>
            <person name="Gan X."/>
            <person name="Zeng H."/>
            <person name="Yu D."/>
            <person name="Zhu Y."/>
            <person name="Jiang H."/>
            <person name="Qiu Q."/>
            <person name="Yang H."/>
            <person name="Zhang Y.E."/>
            <person name="Wang W."/>
            <person name="Zhu M."/>
            <person name="He S."/>
            <person name="Zhang G."/>
        </authorList>
    </citation>
    <scope>NUCLEOTIDE SEQUENCE</scope>
    <source>
        <strain evidence="8">Allg_001</strain>
    </source>
</reference>
<comment type="similarity">
    <text evidence="2">Belongs to the universal ribosomal protein uS12 family.</text>
</comment>
<keyword evidence="7" id="KW-0472">Membrane</keyword>
<dbReference type="Proteomes" id="UP000736164">
    <property type="component" value="Unassembled WGS sequence"/>
</dbReference>
<dbReference type="GO" id="GO:0003735">
    <property type="term" value="F:structural constituent of ribosome"/>
    <property type="evidence" value="ECO:0007669"/>
    <property type="project" value="InterPro"/>
</dbReference>
<proteinExistence type="inferred from homology"/>
<keyword evidence="3" id="KW-0689">Ribosomal protein</keyword>
<evidence type="ECO:0000256" key="5">
    <source>
        <dbReference type="ARBA" id="ARBA00035161"/>
    </source>
</evidence>
<keyword evidence="7" id="KW-1133">Transmembrane helix</keyword>
<keyword evidence="7" id="KW-0812">Transmembrane</keyword>
<evidence type="ECO:0000313" key="8">
    <source>
        <dbReference type="EMBL" id="MBN3321066.1"/>
    </source>
</evidence>
<accession>A0A8J7NYK3</accession>
<evidence type="ECO:0000256" key="4">
    <source>
        <dbReference type="ARBA" id="ARBA00023274"/>
    </source>
</evidence>
<dbReference type="GO" id="GO:0022626">
    <property type="term" value="C:cytosolic ribosome"/>
    <property type="evidence" value="ECO:0007669"/>
    <property type="project" value="UniProtKB-ARBA"/>
</dbReference>
<dbReference type="AlphaFoldDB" id="A0A8J7NYK3"/>
<dbReference type="Pfam" id="PF00164">
    <property type="entry name" value="Ribosom_S12_S23"/>
    <property type="match status" value="1"/>
</dbReference>
<feature type="non-terminal residue" evidence="8">
    <location>
        <position position="1"/>
    </location>
</feature>
<protein>
    <recommendedName>
        <fullName evidence="5">Small ribosomal subunit protein uS12</fullName>
    </recommendedName>
    <alternativeName>
        <fullName evidence="6">40S ribosomal protein S23</fullName>
    </alternativeName>
</protein>
<evidence type="ECO:0000256" key="2">
    <source>
        <dbReference type="ARBA" id="ARBA00005657"/>
    </source>
</evidence>
<dbReference type="PANTHER" id="PTHR11652">
    <property type="entry name" value="30S RIBOSOMAL PROTEIN S12 FAMILY MEMBER"/>
    <property type="match status" value="1"/>
</dbReference>
<dbReference type="Gene3D" id="2.40.50.140">
    <property type="entry name" value="Nucleic acid-binding proteins"/>
    <property type="match status" value="1"/>
</dbReference>
<dbReference type="InterPro" id="IPR012340">
    <property type="entry name" value="NA-bd_OB-fold"/>
</dbReference>
<feature type="non-terminal residue" evidence="8">
    <location>
        <position position="110"/>
    </location>
</feature>
<dbReference type="SUPFAM" id="SSF50249">
    <property type="entry name" value="Nucleic acid-binding proteins"/>
    <property type="match status" value="1"/>
</dbReference>
<keyword evidence="9" id="KW-1185">Reference proteome</keyword>
<gene>
    <name evidence="8" type="primary">Rps23_0</name>
    <name evidence="8" type="ORF">GTO95_0009848</name>
</gene>
<evidence type="ECO:0000256" key="6">
    <source>
        <dbReference type="ARBA" id="ARBA00035463"/>
    </source>
</evidence>
<comment type="subcellular location">
    <subcellularLocation>
        <location evidence="1">Rough endoplasmic reticulum</location>
    </subcellularLocation>
</comment>
<evidence type="ECO:0000256" key="1">
    <source>
        <dbReference type="ARBA" id="ARBA00004427"/>
    </source>
</evidence>
<dbReference type="EMBL" id="JAAWVO010053459">
    <property type="protein sequence ID" value="MBN3321066.1"/>
    <property type="molecule type" value="Genomic_DNA"/>
</dbReference>